<proteinExistence type="predicted"/>
<dbReference type="RefSeq" id="WP_308487104.1">
    <property type="nucleotide sequence ID" value="NZ_OY726398.1"/>
</dbReference>
<evidence type="ECO:0000313" key="2">
    <source>
        <dbReference type="Proteomes" id="UP001190464"/>
    </source>
</evidence>
<accession>A0ABM9LZD2</accession>
<dbReference type="Pfam" id="PF09355">
    <property type="entry name" value="Phage_Gp19"/>
    <property type="match status" value="1"/>
</dbReference>
<organism evidence="1 2">
    <name type="scientific">[Mycobacterium] holstebronense</name>
    <dbReference type="NCBI Taxonomy" id="3064288"/>
    <lineage>
        <taxon>Bacteria</taxon>
        <taxon>Bacillati</taxon>
        <taxon>Actinomycetota</taxon>
        <taxon>Actinomycetes</taxon>
        <taxon>Mycobacteriales</taxon>
        <taxon>Mycobacteriaceae</taxon>
        <taxon>Mycolicibacterium</taxon>
    </lineage>
</organism>
<name>A0ABM9LZD2_9MYCO</name>
<protein>
    <submittedName>
        <fullName evidence="1">Gp19/Gp15/Gp42 family protein</fullName>
    </submittedName>
</protein>
<reference evidence="1 2" key="1">
    <citation type="submission" date="2023-08" db="EMBL/GenBank/DDBJ databases">
        <authorList>
            <person name="Folkvardsen B D."/>
            <person name="Norman A."/>
        </authorList>
    </citation>
    <scope>NUCLEOTIDE SEQUENCE [LARGE SCALE GENOMIC DNA]</scope>
    <source>
        <strain evidence="1 2">Mu0102</strain>
    </source>
</reference>
<dbReference type="InterPro" id="IPR018963">
    <property type="entry name" value="Mycophage_D29_Gp19"/>
</dbReference>
<dbReference type="EMBL" id="OY726398">
    <property type="protein sequence ID" value="CAJ1507380.1"/>
    <property type="molecule type" value="Genomic_DNA"/>
</dbReference>
<evidence type="ECO:0000313" key="1">
    <source>
        <dbReference type="EMBL" id="CAJ1507380.1"/>
    </source>
</evidence>
<dbReference type="Proteomes" id="UP001190464">
    <property type="component" value="Chromosome"/>
</dbReference>
<keyword evidence="2" id="KW-1185">Reference proteome</keyword>
<gene>
    <name evidence="1" type="ORF">MU0102_003054</name>
</gene>
<sequence length="74" mass="8400">MQNPEGYTSETDGDYTYQLNYQLASGELEITRKEWSLLGVGSGVFLIHPLLSTPFLRYRPDPRFRFPVWSGGSG</sequence>